<keyword evidence="3" id="KW-1185">Reference proteome</keyword>
<protein>
    <recommendedName>
        <fullName evidence="4">Flagellar protein</fullName>
    </recommendedName>
</protein>
<feature type="region of interest" description="Disordered" evidence="1">
    <location>
        <begin position="114"/>
        <end position="138"/>
    </location>
</feature>
<dbReference type="NCBIfam" id="TIGR03826">
    <property type="entry name" value="YvyF"/>
    <property type="match status" value="1"/>
</dbReference>
<dbReference type="Proteomes" id="UP000037558">
    <property type="component" value="Unassembled WGS sequence"/>
</dbReference>
<evidence type="ECO:0000256" key="1">
    <source>
        <dbReference type="SAM" id="MobiDB-lite"/>
    </source>
</evidence>
<accession>A0A0M0KFL1</accession>
<dbReference type="RefSeq" id="WP_053403634.1">
    <property type="nucleotide sequence ID" value="NZ_JAMAUM010000006.1"/>
</dbReference>
<name>A0A0M0KFL1_9BACI</name>
<proteinExistence type="predicted"/>
<organism evidence="2 3">
    <name type="scientific">Priestia koreensis</name>
    <dbReference type="NCBI Taxonomy" id="284581"/>
    <lineage>
        <taxon>Bacteria</taxon>
        <taxon>Bacillati</taxon>
        <taxon>Bacillota</taxon>
        <taxon>Bacilli</taxon>
        <taxon>Bacillales</taxon>
        <taxon>Bacillaceae</taxon>
        <taxon>Priestia</taxon>
    </lineage>
</organism>
<dbReference type="OrthoDB" id="1739831at2"/>
<gene>
    <name evidence="2" type="ORF">AMD01_22230</name>
</gene>
<evidence type="ECO:0000313" key="2">
    <source>
        <dbReference type="EMBL" id="KOO37203.1"/>
    </source>
</evidence>
<evidence type="ECO:0000313" key="3">
    <source>
        <dbReference type="Proteomes" id="UP000037558"/>
    </source>
</evidence>
<feature type="compositionally biased region" description="Basic and acidic residues" evidence="1">
    <location>
        <begin position="115"/>
        <end position="124"/>
    </location>
</feature>
<sequence length="138" mass="15943">MSEVANCPSCNQLFMKTAFRSMCDSCRKEEDRQFDLVYSFMRKRENRMATSHQITDATGVTEEMIFRFVKQGRLQITKFPNLGYPCDQCGALISQGKICDGCRNSLQRDLTSLADQEKKEESRRSNRGAYHTKNFNES</sequence>
<dbReference type="AlphaFoldDB" id="A0A0M0KFL1"/>
<comment type="caution">
    <text evidence="2">The sequence shown here is derived from an EMBL/GenBank/DDBJ whole genome shotgun (WGS) entry which is preliminary data.</text>
</comment>
<dbReference type="PATRIC" id="fig|284581.3.peg.3299"/>
<dbReference type="EMBL" id="LILC01000037">
    <property type="protein sequence ID" value="KOO37203.1"/>
    <property type="molecule type" value="Genomic_DNA"/>
</dbReference>
<reference evidence="3" key="1">
    <citation type="submission" date="2015-08" db="EMBL/GenBank/DDBJ databases">
        <title>Fjat-14210 dsm16467.</title>
        <authorList>
            <person name="Liu B."/>
            <person name="Wang J."/>
            <person name="Zhu Y."/>
            <person name="Liu G."/>
            <person name="Chen Q."/>
            <person name="Chen Z."/>
            <person name="Lan J."/>
            <person name="Che J."/>
            <person name="Ge C."/>
            <person name="Shi H."/>
            <person name="Pan Z."/>
            <person name="Liu X."/>
        </authorList>
    </citation>
    <scope>NUCLEOTIDE SEQUENCE [LARGE SCALE GENOMIC DNA]</scope>
    <source>
        <strain evidence="3">DSM 16467</strain>
    </source>
</reference>
<dbReference type="InterPro" id="IPR022258">
    <property type="entry name" value="Flagellar_operon_YvyF"/>
</dbReference>
<dbReference type="STRING" id="284581.AMD01_22230"/>
<evidence type="ECO:0008006" key="4">
    <source>
        <dbReference type="Google" id="ProtNLM"/>
    </source>
</evidence>